<proteinExistence type="predicted"/>
<dbReference type="InterPro" id="IPR044000">
    <property type="entry name" value="Phage_tube_2"/>
</dbReference>
<dbReference type="AlphaFoldDB" id="A0A291PGQ5"/>
<accession>A0A291PGQ5</accession>
<name>A0A291PGQ5_9PROT</name>
<sequence>MAFTGATSGLAAGAQTNDTRMDFALETLYATPPTGNYQALRITGETFSRAQTTSRPQEINALKQVSQSVITQVQASGTISGALSSGTFDDLIAGVMGADWMATPASSYPSVVVATGNNVQISYGQSANAGQDSLWSHTTASAAGSVFVTWPASGIVRITDATNGIDIFATYQSIKTGGTTLIFAQGSFRSVYGIIAGMGGSNSQSADLSPGSTITLVDIVNSNIDKTFTIRKKLLGKFLHYPGSLITQVQIQLQQGQFGTISIDAICADEVKSDTDIASSVLAAPGGKVHNTVNNFLGATINGQAPAGCVTQFTCTLARDGNGNDYGNGHASACGVRTGQFTASGSIEFYFRTWDEYDAALAGTQGPIVVKSVDDSGNGYAFIFTNAALRNAKVNTSETNQTVKASFDIEGNPTEDGGPTFAISRLTGVAATGS</sequence>
<evidence type="ECO:0000313" key="2">
    <source>
        <dbReference type="Proteomes" id="UP000220394"/>
    </source>
</evidence>
<reference evidence="1 2" key="1">
    <citation type="submission" date="2017-08" db="EMBL/GenBank/DDBJ databases">
        <title>Complete Genome Sequence of Acetobacter tropicalis Oregon-R-modENCODE STRAIN BDGP1, an acetic acid bacterium isolated from Drosophila melanogaster gut.</title>
        <authorList>
            <person name="Wan K.H."/>
            <person name="Yu C."/>
            <person name="Park S."/>
            <person name="Hammonds A.S."/>
            <person name="Booth B.W."/>
            <person name="Celniker S.E."/>
        </authorList>
    </citation>
    <scope>NUCLEOTIDE SEQUENCE [LARGE SCALE GENOMIC DNA]</scope>
    <source>
        <strain evidence="1 2">BDGP1</strain>
    </source>
</reference>
<gene>
    <name evidence="1" type="ORF">CIW82_08160</name>
</gene>
<dbReference type="Proteomes" id="UP000220394">
    <property type="component" value="Chromosome"/>
</dbReference>
<dbReference type="KEGG" id="ato:CIW82_08160"/>
<dbReference type="Pfam" id="PF18906">
    <property type="entry name" value="Phage_tube_2"/>
    <property type="match status" value="1"/>
</dbReference>
<organism evidence="1 2">
    <name type="scientific">Acetobacter tropicalis</name>
    <dbReference type="NCBI Taxonomy" id="104102"/>
    <lineage>
        <taxon>Bacteria</taxon>
        <taxon>Pseudomonadati</taxon>
        <taxon>Pseudomonadota</taxon>
        <taxon>Alphaproteobacteria</taxon>
        <taxon>Acetobacterales</taxon>
        <taxon>Acetobacteraceae</taxon>
        <taxon>Acetobacter</taxon>
    </lineage>
</organism>
<protein>
    <submittedName>
        <fullName evidence="1">Phage tail protein</fullName>
    </submittedName>
</protein>
<dbReference type="EMBL" id="CP022699">
    <property type="protein sequence ID" value="ATJ90662.1"/>
    <property type="molecule type" value="Genomic_DNA"/>
</dbReference>
<evidence type="ECO:0000313" key="1">
    <source>
        <dbReference type="EMBL" id="ATJ90662.1"/>
    </source>
</evidence>